<organism evidence="1 2">
    <name type="scientific">Polysphondylium violaceum</name>
    <dbReference type="NCBI Taxonomy" id="133409"/>
    <lineage>
        <taxon>Eukaryota</taxon>
        <taxon>Amoebozoa</taxon>
        <taxon>Evosea</taxon>
        <taxon>Eumycetozoa</taxon>
        <taxon>Dictyostelia</taxon>
        <taxon>Dictyosteliales</taxon>
        <taxon>Dictyosteliaceae</taxon>
        <taxon>Polysphondylium</taxon>
    </lineage>
</organism>
<evidence type="ECO:0000313" key="1">
    <source>
        <dbReference type="EMBL" id="KAF2077192.1"/>
    </source>
</evidence>
<dbReference type="EMBL" id="AJWJ01000036">
    <property type="protein sequence ID" value="KAF2077192.1"/>
    <property type="molecule type" value="Genomic_DNA"/>
</dbReference>
<comment type="caution">
    <text evidence="1">The sequence shown here is derived from an EMBL/GenBank/DDBJ whole genome shotgun (WGS) entry which is preliminary data.</text>
</comment>
<protein>
    <submittedName>
        <fullName evidence="1">Uncharacterized protein</fullName>
    </submittedName>
</protein>
<name>A0A8J4V7V4_9MYCE</name>
<evidence type="ECO:0000313" key="2">
    <source>
        <dbReference type="Proteomes" id="UP000695562"/>
    </source>
</evidence>
<dbReference type="Proteomes" id="UP000695562">
    <property type="component" value="Unassembled WGS sequence"/>
</dbReference>
<gene>
    <name evidence="1" type="ORF">CYY_001513</name>
</gene>
<dbReference type="AlphaFoldDB" id="A0A8J4V7V4"/>
<keyword evidence="2" id="KW-1185">Reference proteome</keyword>
<sequence length="72" mass="8639">MNTIATPTVQQLVQAYRQIIRKANKELKYTNFEYFRFRVKSSFKEPVETDYIKTRKYQDALYLIDNNLGNVL</sequence>
<proteinExistence type="predicted"/>
<dbReference type="OrthoDB" id="17418at2759"/>
<reference evidence="1" key="1">
    <citation type="submission" date="2020-01" db="EMBL/GenBank/DDBJ databases">
        <title>Development of genomics and gene disruption for Polysphondylium violaceum indicates a role for the polyketide synthase stlB in stalk morphogenesis.</title>
        <authorList>
            <person name="Narita B."/>
            <person name="Kawabe Y."/>
            <person name="Kin K."/>
            <person name="Saito T."/>
            <person name="Gibbs R."/>
            <person name="Kuspa A."/>
            <person name="Muzny D."/>
            <person name="Queller D."/>
            <person name="Richards S."/>
            <person name="Strassman J."/>
            <person name="Sucgang R."/>
            <person name="Worley K."/>
            <person name="Schaap P."/>
        </authorList>
    </citation>
    <scope>NUCLEOTIDE SEQUENCE</scope>
    <source>
        <strain evidence="1">QSvi11</strain>
    </source>
</reference>
<accession>A0A8J4V7V4</accession>